<dbReference type="Pfam" id="PF04264">
    <property type="entry name" value="YceI"/>
    <property type="match status" value="1"/>
</dbReference>
<gene>
    <name evidence="3" type="ORF">A9D14_06055</name>
</gene>
<dbReference type="SMART" id="SM00867">
    <property type="entry name" value="YceI"/>
    <property type="match status" value="1"/>
</dbReference>
<dbReference type="STRING" id="450378.GCA_001661675_01214"/>
<dbReference type="SUPFAM" id="SSF101874">
    <property type="entry name" value="YceI-like"/>
    <property type="match status" value="1"/>
</dbReference>
<feature type="chain" id="PRO_5011791593" description="Lipid/polyisoprenoid-binding YceI-like domain-containing protein" evidence="1">
    <location>
        <begin position="26"/>
        <end position="217"/>
    </location>
</feature>
<sequence>MKFNLKTKLAAAALASAALAAPVIAQDDASTLPGQMDVSRITAGTYTADSLHTLVGFRVNHFGFNDYFGIFGGVEGTLQIDPSNLSAASVDVTIPVADVTVAAEGLKDHLLRAGGDGGEPDFFGPSPAPARFQSTSVALTGETTANIAGNLTLNGVTRPVVVAARFTGAGANPMNSKLTVGFEGTTTIQRSNFGIDTFVPMVSDQVELDITAAFEKQ</sequence>
<feature type="signal peptide" evidence="1">
    <location>
        <begin position="1"/>
        <end position="25"/>
    </location>
</feature>
<accession>A0A1Z1FAH7</accession>
<evidence type="ECO:0000259" key="2">
    <source>
        <dbReference type="SMART" id="SM00867"/>
    </source>
</evidence>
<evidence type="ECO:0000313" key="3">
    <source>
        <dbReference type="EMBL" id="ARU15828.1"/>
    </source>
</evidence>
<dbReference type="InterPro" id="IPR007372">
    <property type="entry name" value="Lipid/polyisoprenoid-bd_YceI"/>
</dbReference>
<protein>
    <recommendedName>
        <fullName evidence="2">Lipid/polyisoprenoid-binding YceI-like domain-containing protein</fullName>
    </recommendedName>
</protein>
<dbReference type="InterPro" id="IPR036761">
    <property type="entry name" value="TTHA0802/YceI-like_sf"/>
</dbReference>
<dbReference type="Proteomes" id="UP000195807">
    <property type="component" value="Chromosome"/>
</dbReference>
<feature type="domain" description="Lipid/polyisoprenoid-binding YceI-like" evidence="2">
    <location>
        <begin position="45"/>
        <end position="215"/>
    </location>
</feature>
<dbReference type="PANTHER" id="PTHR34406:SF1">
    <property type="entry name" value="PROTEIN YCEI"/>
    <property type="match status" value="1"/>
</dbReference>
<keyword evidence="4" id="KW-1185">Reference proteome</keyword>
<evidence type="ECO:0000313" key="4">
    <source>
        <dbReference type="Proteomes" id="UP000195807"/>
    </source>
</evidence>
<keyword evidence="1" id="KW-0732">Signal</keyword>
<dbReference type="EMBL" id="CP019602">
    <property type="protein sequence ID" value="ARU15828.1"/>
    <property type="molecule type" value="Genomic_DNA"/>
</dbReference>
<evidence type="ECO:0000256" key="1">
    <source>
        <dbReference type="SAM" id="SignalP"/>
    </source>
</evidence>
<dbReference type="AlphaFoldDB" id="A0A1Z1FAH7"/>
<dbReference type="PANTHER" id="PTHR34406">
    <property type="entry name" value="PROTEIN YCEI"/>
    <property type="match status" value="1"/>
</dbReference>
<name>A0A1Z1FAH7_9SPHN</name>
<proteinExistence type="predicted"/>
<dbReference type="KEGG" id="cman:A9D14_06055"/>
<reference evidence="3 4" key="1">
    <citation type="submission" date="2017-01" db="EMBL/GenBank/DDBJ databases">
        <title>Complete genome sequence of esterase-producing bacterium Croceicoccus marinus E4A9.</title>
        <authorList>
            <person name="Wu Y.-H."/>
            <person name="Cheng H."/>
            <person name="Xu L."/>
            <person name="Huo Y.-Y."/>
            <person name="Wang C.-S."/>
            <person name="Xu X.-W."/>
        </authorList>
    </citation>
    <scope>NUCLEOTIDE SEQUENCE [LARGE SCALE GENOMIC DNA]</scope>
    <source>
        <strain evidence="3 4">E4A9</strain>
    </source>
</reference>
<dbReference type="OrthoDB" id="9811006at2"/>
<dbReference type="Gene3D" id="2.40.128.110">
    <property type="entry name" value="Lipid/polyisoprenoid-binding, YceI-like"/>
    <property type="match status" value="1"/>
</dbReference>
<dbReference type="RefSeq" id="WP_066844002.1">
    <property type="nucleotide sequence ID" value="NZ_CP019602.1"/>
</dbReference>
<organism evidence="3 4">
    <name type="scientific">Croceicoccus marinus</name>
    <dbReference type="NCBI Taxonomy" id="450378"/>
    <lineage>
        <taxon>Bacteria</taxon>
        <taxon>Pseudomonadati</taxon>
        <taxon>Pseudomonadota</taxon>
        <taxon>Alphaproteobacteria</taxon>
        <taxon>Sphingomonadales</taxon>
        <taxon>Erythrobacteraceae</taxon>
        <taxon>Croceicoccus</taxon>
    </lineage>
</organism>